<accession>A0AAD8UW91</accession>
<keyword evidence="5 7" id="KW-0862">Zinc</keyword>
<dbReference type="GO" id="GO:0004222">
    <property type="term" value="F:metalloendopeptidase activity"/>
    <property type="evidence" value="ECO:0007669"/>
    <property type="project" value="InterPro"/>
</dbReference>
<dbReference type="GO" id="GO:0006508">
    <property type="term" value="P:proteolysis"/>
    <property type="evidence" value="ECO:0007669"/>
    <property type="project" value="UniProtKB-KW"/>
</dbReference>
<keyword evidence="6 7" id="KW-0482">Metalloprotease</keyword>
<comment type="similarity">
    <text evidence="1 7">Belongs to the peptidase M3 family.</text>
</comment>
<evidence type="ECO:0000313" key="10">
    <source>
        <dbReference type="Proteomes" id="UP001230268"/>
    </source>
</evidence>
<dbReference type="Gene3D" id="1.10.1370.10">
    <property type="entry name" value="Neurolysin, domain 3"/>
    <property type="match status" value="2"/>
</dbReference>
<dbReference type="InterPro" id="IPR024077">
    <property type="entry name" value="Neurolysin/TOP_dom2"/>
</dbReference>
<protein>
    <submittedName>
        <fullName evidence="9">Metalloproteases catalytic domain containing protein</fullName>
    </submittedName>
</protein>
<dbReference type="SUPFAM" id="SSF55486">
    <property type="entry name" value="Metalloproteases ('zincins'), catalytic domain"/>
    <property type="match status" value="1"/>
</dbReference>
<dbReference type="InterPro" id="IPR045090">
    <property type="entry name" value="Pept_M3A_M3B"/>
</dbReference>
<dbReference type="Gene3D" id="3.40.390.10">
    <property type="entry name" value="Collagenase (Catalytic Domain)"/>
    <property type="match status" value="1"/>
</dbReference>
<evidence type="ECO:0000256" key="5">
    <source>
        <dbReference type="ARBA" id="ARBA00022833"/>
    </source>
</evidence>
<name>A0AAD8UW91_BABGI</name>
<gene>
    <name evidence="9" type="ORF">BgAZ_108790</name>
</gene>
<evidence type="ECO:0000259" key="8">
    <source>
        <dbReference type="PROSITE" id="PS50108"/>
    </source>
</evidence>
<dbReference type="GO" id="GO:0006518">
    <property type="term" value="P:peptide metabolic process"/>
    <property type="evidence" value="ECO:0007669"/>
    <property type="project" value="TreeGrafter"/>
</dbReference>
<comment type="caution">
    <text evidence="9">The sequence shown here is derived from an EMBL/GenBank/DDBJ whole genome shotgun (WGS) entry which is preliminary data.</text>
</comment>
<feature type="domain" description="CRIB" evidence="8">
    <location>
        <begin position="587"/>
        <end position="602"/>
    </location>
</feature>
<sequence>MVECKPSLLPSDHFDKERCATHSQLGIFYLCGNTPNHLLAKSRDAISYSLDIVSRLFERSQREKLKARTLVYAIDEISNVLCSIADPCELLRHVHPSEEWRNAANTIVEDISSLISRLNIDEELYKIMNDAYTESRDSLNQEEALVFNHMIESMRHQGVGLPPSDKDAYLNLQREEALIAFELSDSSIMKHLAVDSIYGRRVPPNPALYAYILRNSPDEQTRRIIWEAQSQCHPEILDKLLHLRNIRHSIARTRRFNNYAECAQRECIMNNPQEVEKFLQQCTLSLKEDVMRDLSELREMKAALKLKDSNLRPWDMDYLIGSHRDKLHKDSETGIIKFRSINQENFSLLSELATNKDHSGYEEVAHLYMDLFAREDKATVCAQFTVRCSKLLHNADKMERNDWKYGTYVMSKESLHYVTAGFDDGSVRQIPATTIVCSYPLDQVYSDITHALENVYIDAMAAQTLFHELGHTVHALCSRTDLQHLSGNRGGVDFAEFSSHLFEIYFVDGLPDICKIEGMGTESVEKASQLFRKYQAIDTARMTLMALIDLKFYNSSEKLNMASVQDLVKSVRLFDETFDGHDVSELLGMPAITNFEHLIHYGATYFCYLYSRVLAIKIWKSFKGRTRDRSTGDKLYEFFMKGSTDASLKPLNQLAGYDLTSVKDELFLTQ</sequence>
<proteinExistence type="inferred from homology"/>
<keyword evidence="3 7" id="KW-0479">Metal-binding</keyword>
<evidence type="ECO:0000256" key="4">
    <source>
        <dbReference type="ARBA" id="ARBA00022801"/>
    </source>
</evidence>
<keyword evidence="10" id="KW-1185">Reference proteome</keyword>
<evidence type="ECO:0000256" key="2">
    <source>
        <dbReference type="ARBA" id="ARBA00022670"/>
    </source>
</evidence>
<dbReference type="GO" id="GO:0005739">
    <property type="term" value="C:mitochondrion"/>
    <property type="evidence" value="ECO:0007669"/>
    <property type="project" value="TreeGrafter"/>
</dbReference>
<evidence type="ECO:0000256" key="1">
    <source>
        <dbReference type="ARBA" id="ARBA00006040"/>
    </source>
</evidence>
<evidence type="ECO:0000256" key="6">
    <source>
        <dbReference type="ARBA" id="ARBA00023049"/>
    </source>
</evidence>
<dbReference type="InterPro" id="IPR001567">
    <property type="entry name" value="Pept_M3A_M3B_dom"/>
</dbReference>
<dbReference type="PROSITE" id="PS50108">
    <property type="entry name" value="CRIB"/>
    <property type="match status" value="1"/>
</dbReference>
<dbReference type="Proteomes" id="UP001230268">
    <property type="component" value="Unassembled WGS sequence"/>
</dbReference>
<keyword evidence="4 7" id="KW-0378">Hydrolase</keyword>
<organism evidence="9 10">
    <name type="scientific">Babesia gibsoni</name>
    <dbReference type="NCBI Taxonomy" id="33632"/>
    <lineage>
        <taxon>Eukaryota</taxon>
        <taxon>Sar</taxon>
        <taxon>Alveolata</taxon>
        <taxon>Apicomplexa</taxon>
        <taxon>Aconoidasida</taxon>
        <taxon>Piroplasmida</taxon>
        <taxon>Babesiidae</taxon>
        <taxon>Babesia</taxon>
    </lineage>
</organism>
<evidence type="ECO:0000256" key="3">
    <source>
        <dbReference type="ARBA" id="ARBA00022723"/>
    </source>
</evidence>
<evidence type="ECO:0000313" key="9">
    <source>
        <dbReference type="EMBL" id="KAK1444973.1"/>
    </source>
</evidence>
<evidence type="ECO:0000256" key="7">
    <source>
        <dbReference type="RuleBase" id="RU003435"/>
    </source>
</evidence>
<keyword evidence="2 7" id="KW-0645">Protease</keyword>
<dbReference type="GO" id="GO:0046872">
    <property type="term" value="F:metal ion binding"/>
    <property type="evidence" value="ECO:0007669"/>
    <property type="project" value="UniProtKB-UniRule"/>
</dbReference>
<dbReference type="Pfam" id="PF01432">
    <property type="entry name" value="Peptidase_M3"/>
    <property type="match status" value="1"/>
</dbReference>
<dbReference type="EMBL" id="JAVEPI010000001">
    <property type="protein sequence ID" value="KAK1444973.1"/>
    <property type="molecule type" value="Genomic_DNA"/>
</dbReference>
<dbReference type="PANTHER" id="PTHR11804:SF79">
    <property type="entry name" value="MITOCHONDRIAL INTERMEDIATE PEPTIDASE"/>
    <property type="match status" value="1"/>
</dbReference>
<comment type="cofactor">
    <cofactor evidence="7">
        <name>Zn(2+)</name>
        <dbReference type="ChEBI" id="CHEBI:29105"/>
    </cofactor>
    <text evidence="7">Binds 1 zinc ion.</text>
</comment>
<dbReference type="InterPro" id="IPR024079">
    <property type="entry name" value="MetalloPept_cat_dom_sf"/>
</dbReference>
<dbReference type="AlphaFoldDB" id="A0AAD8UW91"/>
<reference evidence="9" key="1">
    <citation type="submission" date="2023-08" db="EMBL/GenBank/DDBJ databases">
        <title>Draft sequence of the Babesia gibsoni genome.</title>
        <authorList>
            <person name="Yamagishi J.Y."/>
            <person name="Xuan X.X."/>
        </authorList>
    </citation>
    <scope>NUCLEOTIDE SEQUENCE</scope>
    <source>
        <strain evidence="9">Azabu</strain>
    </source>
</reference>
<dbReference type="InterPro" id="IPR000095">
    <property type="entry name" value="CRIB_dom"/>
</dbReference>
<dbReference type="PANTHER" id="PTHR11804">
    <property type="entry name" value="PROTEASE M3 THIMET OLIGOPEPTIDASE-RELATED"/>
    <property type="match status" value="1"/>
</dbReference>